<evidence type="ECO:0000313" key="4">
    <source>
        <dbReference type="Proteomes" id="UP000247612"/>
    </source>
</evidence>
<dbReference type="Proteomes" id="UP000247612">
    <property type="component" value="Unassembled WGS sequence"/>
</dbReference>
<dbReference type="InterPro" id="IPR008841">
    <property type="entry name" value="Siphovirus-type_tail_N"/>
</dbReference>
<dbReference type="EMBL" id="QJKH01000005">
    <property type="protein sequence ID" value="PXX79727.1"/>
    <property type="molecule type" value="Genomic_DNA"/>
</dbReference>
<dbReference type="STRING" id="1034346.GCA_000313565_00793"/>
<dbReference type="RefSeq" id="WP_022937105.1">
    <property type="nucleotide sequence ID" value="NZ_CABKRQ010000002.1"/>
</dbReference>
<feature type="domain" description="Siphovirus-type tail component C-terminal" evidence="2">
    <location>
        <begin position="176"/>
        <end position="277"/>
    </location>
</feature>
<feature type="domain" description="Siphovirus-type tail component RIFT-related" evidence="1">
    <location>
        <begin position="36"/>
        <end position="127"/>
    </location>
</feature>
<evidence type="ECO:0000259" key="2">
    <source>
        <dbReference type="Pfam" id="PF22768"/>
    </source>
</evidence>
<sequence length="278" mass="31823">MLKSEKLIYTNERGESVEISWFSNLICKSFTDELSVTYNTVKNSNQDGETLVSQTFDTRPISVDCFYQVNLKTIEFERELKRIFNPRYTGTLKHITKNSEREIKVKLETTPVIKHNGGYGTVMLDFVAHAPFWQDVPRTEYLAFVEATLSFPITFIGGMSFGLRRNSLVSNIDNIGDVDCGFKVTFKASGGTVSNPYIKKGDKYIRLNYEMAKGDLITVDMLGQSPVIYLNEQKDSTILKRKETEFYNLDVGLNEVEYNAERNVTNLDVIVTYRPLYL</sequence>
<name>A0A318LDL6_9FIRM</name>
<dbReference type="Gene3D" id="2.40.30.200">
    <property type="match status" value="1"/>
</dbReference>
<protein>
    <submittedName>
        <fullName evidence="3">Tail protein</fullName>
    </submittedName>
</protein>
<dbReference type="AlphaFoldDB" id="A0A318LDL6"/>
<gene>
    <name evidence="3" type="ORF">DES51_105201</name>
</gene>
<organism evidence="3 4">
    <name type="scientific">Dielma fastidiosa</name>
    <dbReference type="NCBI Taxonomy" id="1034346"/>
    <lineage>
        <taxon>Bacteria</taxon>
        <taxon>Bacillati</taxon>
        <taxon>Bacillota</taxon>
        <taxon>Erysipelotrichia</taxon>
        <taxon>Erysipelotrichales</taxon>
        <taxon>Erysipelotrichaceae</taxon>
        <taxon>Dielma</taxon>
    </lineage>
</organism>
<reference evidence="3 4" key="1">
    <citation type="submission" date="2018-05" db="EMBL/GenBank/DDBJ databases">
        <title>Genomic Encyclopedia of Type Strains, Phase IV (KMG-IV): sequencing the most valuable type-strain genomes for metagenomic binning, comparative biology and taxonomic classification.</title>
        <authorList>
            <person name="Goeker M."/>
        </authorList>
    </citation>
    <scope>NUCLEOTIDE SEQUENCE [LARGE SCALE GENOMIC DNA]</scope>
    <source>
        <strain evidence="3 4">JC118</strain>
    </source>
</reference>
<proteinExistence type="predicted"/>
<evidence type="ECO:0000259" key="1">
    <source>
        <dbReference type="Pfam" id="PF05709"/>
    </source>
</evidence>
<dbReference type="Gene3D" id="2.60.120.860">
    <property type="match status" value="1"/>
</dbReference>
<dbReference type="Pfam" id="PF22768">
    <property type="entry name" value="SPP1_Dit"/>
    <property type="match status" value="1"/>
</dbReference>
<accession>A0A318LDL6</accession>
<comment type="caution">
    <text evidence="3">The sequence shown here is derived from an EMBL/GenBank/DDBJ whole genome shotgun (WGS) entry which is preliminary data.</text>
</comment>
<dbReference type="InterPro" id="IPR054738">
    <property type="entry name" value="Siphovirus-type_tail_C"/>
</dbReference>
<keyword evidence="4" id="KW-1185">Reference proteome</keyword>
<dbReference type="Pfam" id="PF05709">
    <property type="entry name" value="Sipho_tail"/>
    <property type="match status" value="1"/>
</dbReference>
<evidence type="ECO:0000313" key="3">
    <source>
        <dbReference type="EMBL" id="PXX79727.1"/>
    </source>
</evidence>